<feature type="domain" description="Protein CR006 P-loop" evidence="1">
    <location>
        <begin position="5"/>
        <end position="381"/>
    </location>
</feature>
<proteinExistence type="predicted"/>
<evidence type="ECO:0000313" key="3">
    <source>
        <dbReference type="Proteomes" id="UP000041601"/>
    </source>
</evidence>
<dbReference type="Pfam" id="PF13166">
    <property type="entry name" value="AAA_13"/>
    <property type="match status" value="1"/>
</dbReference>
<accession>A0ABM9S662</accession>
<name>A0ABM9S662_YEREN</name>
<reference evidence="2 3" key="1">
    <citation type="submission" date="2015-03" db="EMBL/GenBank/DDBJ databases">
        <authorList>
            <consortium name="Pathogen Informatics"/>
            <person name="Murphy D."/>
        </authorList>
    </citation>
    <scope>NUCLEOTIDE SEQUENCE [LARGE SCALE GENOMIC DNA]</scope>
    <source>
        <strain evidence="2 3">IP05342</strain>
    </source>
</reference>
<dbReference type="InterPro" id="IPR027417">
    <property type="entry name" value="P-loop_NTPase"/>
</dbReference>
<evidence type="ECO:0000259" key="1">
    <source>
        <dbReference type="Pfam" id="PF13166"/>
    </source>
</evidence>
<organism evidence="2 3">
    <name type="scientific">Yersinia enterocolitica</name>
    <dbReference type="NCBI Taxonomy" id="630"/>
    <lineage>
        <taxon>Bacteria</taxon>
        <taxon>Pseudomonadati</taxon>
        <taxon>Pseudomonadota</taxon>
        <taxon>Gammaproteobacteria</taxon>
        <taxon>Enterobacterales</taxon>
        <taxon>Yersiniaceae</taxon>
        <taxon>Yersinia</taxon>
    </lineage>
</organism>
<dbReference type="SUPFAM" id="SSF52540">
    <property type="entry name" value="P-loop containing nucleoside triphosphate hydrolases"/>
    <property type="match status" value="1"/>
</dbReference>
<sequence length="399" mass="46800">MKLAKTHAKLMDIIKENNKLIEKKLKSPSLQIQLKDIHPPINDLNSIIDSINYLITESNNKIDNSKEELIKIKNEFWSILRYEYDQTISAFDTTSSRCNLIIIKNKTSLDEKILEQNNKEAELIKLQKSTLNIKEAIDNINLGLTDLGITDFYIENYEDELYRIVRAGISMDVFPSLSEGEKMIISFLYFRELFKGKETAAEVKQKKTAVIDDPVSSLSHIFVYNIGRLIKNDFFNSDNVEQVFVLTHSLYFFYELVDSNKDKRNESQKLFRLSKNTCGTSIETMKYEEIQNDYHSYWSVINDSNQPPALIANCMRNVVEYFFNFVQKADLSNVMQKKELQNIKFQSFIRYINRESHSLGQNIFDFKEFNYNDFKTALKLLFEHTGYPEHYEKMSKIKP</sequence>
<comment type="caution">
    <text evidence="2">The sequence shown here is derived from an EMBL/GenBank/DDBJ whole genome shotgun (WGS) entry which is preliminary data.</text>
</comment>
<dbReference type="InterPro" id="IPR026866">
    <property type="entry name" value="CR006_AAA"/>
</dbReference>
<keyword evidence="3" id="KW-1185">Reference proteome</keyword>
<gene>
    <name evidence="2" type="ORF">ERS137959_03399</name>
</gene>
<dbReference type="Proteomes" id="UP000041601">
    <property type="component" value="Unassembled WGS sequence"/>
</dbReference>
<protein>
    <submittedName>
        <fullName evidence="2">Uncharacterized protein conserved in bacteria</fullName>
    </submittedName>
</protein>
<dbReference type="EMBL" id="CPXJ01000046">
    <property type="protein sequence ID" value="CNE27189.1"/>
    <property type="molecule type" value="Genomic_DNA"/>
</dbReference>
<evidence type="ECO:0000313" key="2">
    <source>
        <dbReference type="EMBL" id="CNE27189.1"/>
    </source>
</evidence>